<keyword evidence="3" id="KW-1003">Cell membrane</keyword>
<evidence type="ECO:0000256" key="8">
    <source>
        <dbReference type="SAM" id="Phobius"/>
    </source>
</evidence>
<feature type="transmembrane region" description="Helical" evidence="8">
    <location>
        <begin position="120"/>
        <end position="144"/>
    </location>
</feature>
<evidence type="ECO:0000256" key="1">
    <source>
        <dbReference type="ARBA" id="ARBA00004651"/>
    </source>
</evidence>
<evidence type="ECO:0000256" key="2">
    <source>
        <dbReference type="ARBA" id="ARBA00022448"/>
    </source>
</evidence>
<evidence type="ECO:0000256" key="5">
    <source>
        <dbReference type="ARBA" id="ARBA00022692"/>
    </source>
</evidence>
<evidence type="ECO:0000313" key="10">
    <source>
        <dbReference type="EMBL" id="TYS58905.1"/>
    </source>
</evidence>
<evidence type="ECO:0000256" key="3">
    <source>
        <dbReference type="ARBA" id="ARBA00022475"/>
    </source>
</evidence>
<feature type="transmembrane region" description="Helical" evidence="8">
    <location>
        <begin position="51"/>
        <end position="74"/>
    </location>
</feature>
<feature type="transmembrane region" description="Helical" evidence="8">
    <location>
        <begin position="246"/>
        <end position="265"/>
    </location>
</feature>
<dbReference type="PANTHER" id="PTHR40063:SF1">
    <property type="entry name" value="MEMBRANE PROTEIN"/>
    <property type="match status" value="1"/>
</dbReference>
<dbReference type="EMBL" id="VTEU01000003">
    <property type="protein sequence ID" value="TYS58905.1"/>
    <property type="molecule type" value="Genomic_DNA"/>
</dbReference>
<keyword evidence="7 8" id="KW-0472">Membrane</keyword>
<dbReference type="GO" id="GO:0005886">
    <property type="term" value="C:plasma membrane"/>
    <property type="evidence" value="ECO:0007669"/>
    <property type="project" value="UniProtKB-SubCell"/>
</dbReference>
<feature type="transmembrane region" description="Helical" evidence="8">
    <location>
        <begin position="16"/>
        <end position="39"/>
    </location>
</feature>
<dbReference type="GO" id="GO:0009401">
    <property type="term" value="P:phosphoenolpyruvate-dependent sugar phosphotransferase system"/>
    <property type="evidence" value="ECO:0007669"/>
    <property type="project" value="InterPro"/>
</dbReference>
<feature type="transmembrane region" description="Helical" evidence="8">
    <location>
        <begin position="164"/>
        <end position="189"/>
    </location>
</feature>
<sequence>MKFFLHKKGVSLSPRVYFIDGLSFMALGLFSSLIIGLIIKTVGDQAGWTFLTDMGILAMSLMGPAIGAAVAYGLKAPPLVLFSALIAGAAGAQLGGPAGSFVAALLATEVGKMVSKETKVDILVTPFVTILTGFLVATFIGPPINAGMNSLGAIIMWATEQQPIVMGILVAVLMGWALTAPISSAAIALMLGLEGIAAGAATIGCAAQMVGFAVSSYRENKMAGLLALGIGTSMLQVPNVIKNPMIIIPPTIAGMIFAPLGTTIFQMTNVKEGAGMGTSGLVGQIMTFTAMGFSVSVLIKVLLLHILGPAVVSLAISEWMRKKAFIKEGDMKINIGG</sequence>
<evidence type="ECO:0000256" key="7">
    <source>
        <dbReference type="ARBA" id="ARBA00023136"/>
    </source>
</evidence>
<name>A0AA94WQR0_9BACI</name>
<accession>A0AA94WQR0</accession>
<evidence type="ECO:0000256" key="4">
    <source>
        <dbReference type="ARBA" id="ARBA00022597"/>
    </source>
</evidence>
<reference evidence="10 11" key="1">
    <citation type="submission" date="2019-08" db="EMBL/GenBank/DDBJ databases">
        <title>Bacillus genomes from the desert of Cuatro Cienegas, Coahuila.</title>
        <authorList>
            <person name="Olmedo-Alvarez G."/>
        </authorList>
    </citation>
    <scope>NUCLEOTIDE SEQUENCE [LARGE SCALE GENOMIC DNA]</scope>
    <source>
        <strain evidence="10 11">CH88_3T</strain>
    </source>
</reference>
<organism evidence="10 11">
    <name type="scientific">Sutcliffiella horikoshii</name>
    <dbReference type="NCBI Taxonomy" id="79883"/>
    <lineage>
        <taxon>Bacteria</taxon>
        <taxon>Bacillati</taxon>
        <taxon>Bacillota</taxon>
        <taxon>Bacilli</taxon>
        <taxon>Bacillales</taxon>
        <taxon>Bacillaceae</taxon>
        <taxon>Sutcliffiella</taxon>
    </lineage>
</organism>
<dbReference type="GO" id="GO:0008982">
    <property type="term" value="F:protein-N(PI)-phosphohistidine-sugar phosphotransferase activity"/>
    <property type="evidence" value="ECO:0007669"/>
    <property type="project" value="InterPro"/>
</dbReference>
<keyword evidence="2" id="KW-0813">Transport</keyword>
<feature type="transmembrane region" description="Helical" evidence="8">
    <location>
        <begin position="196"/>
        <end position="217"/>
    </location>
</feature>
<keyword evidence="6 8" id="KW-1133">Transmembrane helix</keyword>
<keyword evidence="4 10" id="KW-0762">Sugar transport</keyword>
<dbReference type="RefSeq" id="WP_148965692.1">
    <property type="nucleotide sequence ID" value="NZ_JBNIKZ010000005.1"/>
</dbReference>
<dbReference type="InterPro" id="IPR003352">
    <property type="entry name" value="PTS_EIIC"/>
</dbReference>
<evidence type="ECO:0000256" key="6">
    <source>
        <dbReference type="ARBA" id="ARBA00022989"/>
    </source>
</evidence>
<dbReference type="PANTHER" id="PTHR40063">
    <property type="entry name" value="MEMBRANE PROTEIN-RELATED"/>
    <property type="match status" value="1"/>
</dbReference>
<comment type="caution">
    <text evidence="10">The sequence shown here is derived from an EMBL/GenBank/DDBJ whole genome shotgun (WGS) entry which is preliminary data.</text>
</comment>
<protein>
    <submittedName>
        <fullName evidence="10">PTS sugar transporter subunit IIC</fullName>
    </submittedName>
</protein>
<dbReference type="Proteomes" id="UP000323393">
    <property type="component" value="Unassembled WGS sequence"/>
</dbReference>
<keyword evidence="5 8" id="KW-0812">Transmembrane</keyword>
<feature type="transmembrane region" description="Helical" evidence="8">
    <location>
        <begin position="80"/>
        <end position="108"/>
    </location>
</feature>
<dbReference type="Pfam" id="PF13303">
    <property type="entry name" value="PTS_EIIC_2"/>
    <property type="match status" value="1"/>
</dbReference>
<dbReference type="AlphaFoldDB" id="A0AA94WQR0"/>
<gene>
    <name evidence="10" type="ORF">FZC74_09135</name>
</gene>
<evidence type="ECO:0000259" key="9">
    <source>
        <dbReference type="Pfam" id="PF13303"/>
    </source>
</evidence>
<comment type="subcellular location">
    <subcellularLocation>
        <location evidence="1">Cell membrane</location>
        <topology evidence="1">Multi-pass membrane protein</topology>
    </subcellularLocation>
</comment>
<feature type="domain" description="Phosphotransferase system EIIC" evidence="9">
    <location>
        <begin position="21"/>
        <end position="333"/>
    </location>
</feature>
<evidence type="ECO:0000313" key="11">
    <source>
        <dbReference type="Proteomes" id="UP000323393"/>
    </source>
</evidence>
<feature type="transmembrane region" description="Helical" evidence="8">
    <location>
        <begin position="285"/>
        <end position="316"/>
    </location>
</feature>
<proteinExistence type="predicted"/>